<name>A0A1Y1UX00_9FUNG</name>
<dbReference type="AlphaFoldDB" id="A0A1Y1UX00"/>
<reference evidence="1 2" key="2">
    <citation type="submission" date="2016-08" db="EMBL/GenBank/DDBJ databases">
        <title>Pervasive Adenine N6-methylation of Active Genes in Fungi.</title>
        <authorList>
            <consortium name="DOE Joint Genome Institute"/>
            <person name="Mondo S.J."/>
            <person name="Dannebaum R.O."/>
            <person name="Kuo R.C."/>
            <person name="Labutti K."/>
            <person name="Haridas S."/>
            <person name="Kuo A."/>
            <person name="Salamov A."/>
            <person name="Ahrendt S.R."/>
            <person name="Lipzen A."/>
            <person name="Sullivan W."/>
            <person name="Andreopoulos W.B."/>
            <person name="Clum A."/>
            <person name="Lindquist E."/>
            <person name="Daum C."/>
            <person name="Ramamoorthy G.K."/>
            <person name="Gryganskyi A."/>
            <person name="Culley D."/>
            <person name="Magnuson J.K."/>
            <person name="James T.Y."/>
            <person name="O'Malley M.A."/>
            <person name="Stajich J.E."/>
            <person name="Spatafora J.W."/>
            <person name="Visel A."/>
            <person name="Grigoriev I.V."/>
        </authorList>
    </citation>
    <scope>NUCLEOTIDE SEQUENCE [LARGE SCALE GENOMIC DNA]</scope>
    <source>
        <strain evidence="2">finn</strain>
    </source>
</reference>
<reference evidence="1 2" key="1">
    <citation type="submission" date="2016-08" db="EMBL/GenBank/DDBJ databases">
        <title>Genomes of anaerobic fungi encode conserved fungal cellulosomes for biomass hydrolysis.</title>
        <authorList>
            <consortium name="DOE Joint Genome Institute"/>
            <person name="Haitjema C.H."/>
            <person name="Gilmore S.P."/>
            <person name="Henske J.K."/>
            <person name="Solomon K.V."/>
            <person name="De Groot R."/>
            <person name="Kuo A."/>
            <person name="Mondo S.J."/>
            <person name="Salamov A.A."/>
            <person name="Labutti K."/>
            <person name="Zhao Z."/>
            <person name="Chiniquy J."/>
            <person name="Barry K."/>
            <person name="Brewer H.M."/>
            <person name="Purvine S.O."/>
            <person name="Wright A.T."/>
            <person name="Boxma B."/>
            <person name="Van Alen T."/>
            <person name="Hackstein J.H."/>
            <person name="Baker S.E."/>
            <person name="Grigoriev I.V."/>
            <person name="O'Malley M.A."/>
        </authorList>
    </citation>
    <scope>NUCLEOTIDE SEQUENCE [LARGE SCALE GENOMIC DNA]</scope>
    <source>
        <strain evidence="2">finn</strain>
    </source>
</reference>
<dbReference type="STRING" id="1754191.A0A1Y1UX00"/>
<protein>
    <submittedName>
        <fullName evidence="1">Uncharacterized protein</fullName>
    </submittedName>
</protein>
<organism evidence="1 2">
    <name type="scientific">Piromyces finnis</name>
    <dbReference type="NCBI Taxonomy" id="1754191"/>
    <lineage>
        <taxon>Eukaryota</taxon>
        <taxon>Fungi</taxon>
        <taxon>Fungi incertae sedis</taxon>
        <taxon>Chytridiomycota</taxon>
        <taxon>Chytridiomycota incertae sedis</taxon>
        <taxon>Neocallimastigomycetes</taxon>
        <taxon>Neocallimastigales</taxon>
        <taxon>Neocallimastigaceae</taxon>
        <taxon>Piromyces</taxon>
    </lineage>
</organism>
<dbReference type="EMBL" id="MCFH01000061">
    <property type="protein sequence ID" value="ORX42690.1"/>
    <property type="molecule type" value="Genomic_DNA"/>
</dbReference>
<accession>A0A1Y1UX00</accession>
<sequence length="167" mass="20258">MDPFEIINMLSLLDDFGKDIDNWIQEFNEIMKMYEIISPRRIFTFIKECVNEDVKYILEEYKINYGKYPTFDDIQKLIEEYLNITQNDKFNILLSLKIKNNERIKLFNYRVRIKYNLLDENYKKLFNLNNYVEILKSRPYIYSNVLLNDCKTLEEAFKVAELASKVE</sequence>
<dbReference type="OrthoDB" id="10470232at2759"/>
<keyword evidence="2" id="KW-1185">Reference proteome</keyword>
<evidence type="ECO:0000313" key="1">
    <source>
        <dbReference type="EMBL" id="ORX42690.1"/>
    </source>
</evidence>
<gene>
    <name evidence="1" type="ORF">BCR36DRAFT_337026</name>
</gene>
<comment type="caution">
    <text evidence="1">The sequence shown here is derived from an EMBL/GenBank/DDBJ whole genome shotgun (WGS) entry which is preliminary data.</text>
</comment>
<feature type="non-terminal residue" evidence="1">
    <location>
        <position position="167"/>
    </location>
</feature>
<dbReference type="Proteomes" id="UP000193719">
    <property type="component" value="Unassembled WGS sequence"/>
</dbReference>
<evidence type="ECO:0000313" key="2">
    <source>
        <dbReference type="Proteomes" id="UP000193719"/>
    </source>
</evidence>
<proteinExistence type="predicted"/>